<keyword evidence="6" id="KW-0256">Endoplasmic reticulum</keyword>
<keyword evidence="15" id="KW-1185">Reference proteome</keyword>
<protein>
    <recommendedName>
        <fullName evidence="16">Protein-S-isoprenylcysteine O-methyltransferase</fullName>
    </recommendedName>
</protein>
<dbReference type="Proteomes" id="UP001385951">
    <property type="component" value="Unassembled WGS sequence"/>
</dbReference>
<dbReference type="GO" id="GO:0012505">
    <property type="term" value="C:endomembrane system"/>
    <property type="evidence" value="ECO:0007669"/>
    <property type="project" value="UniProtKB-SubCell"/>
</dbReference>
<feature type="transmembrane region" description="Helical" evidence="13">
    <location>
        <begin position="180"/>
        <end position="198"/>
    </location>
</feature>
<keyword evidence="3" id="KW-0489">Methyltransferase</keyword>
<evidence type="ECO:0000256" key="2">
    <source>
        <dbReference type="ARBA" id="ARBA00022516"/>
    </source>
</evidence>
<dbReference type="GO" id="GO:0032259">
    <property type="term" value="P:methylation"/>
    <property type="evidence" value="ECO:0007669"/>
    <property type="project" value="UniProtKB-KW"/>
</dbReference>
<evidence type="ECO:0000256" key="11">
    <source>
        <dbReference type="ARBA" id="ARBA00023264"/>
    </source>
</evidence>
<evidence type="ECO:0000256" key="5">
    <source>
        <dbReference type="ARBA" id="ARBA00022692"/>
    </source>
</evidence>
<keyword evidence="2" id="KW-0444">Lipid biosynthesis</keyword>
<keyword evidence="9 13" id="KW-0472">Membrane</keyword>
<feature type="compositionally biased region" description="Basic and acidic residues" evidence="12">
    <location>
        <begin position="16"/>
        <end position="26"/>
    </location>
</feature>
<dbReference type="InterPro" id="IPR007318">
    <property type="entry name" value="Phopholipid_MeTrfase"/>
</dbReference>
<dbReference type="EMBL" id="JASBNA010000009">
    <property type="protein sequence ID" value="KAK7689114.1"/>
    <property type="molecule type" value="Genomic_DNA"/>
</dbReference>
<evidence type="ECO:0000256" key="3">
    <source>
        <dbReference type="ARBA" id="ARBA00022603"/>
    </source>
</evidence>
<evidence type="ECO:0000256" key="9">
    <source>
        <dbReference type="ARBA" id="ARBA00023136"/>
    </source>
</evidence>
<evidence type="ECO:0000256" key="8">
    <source>
        <dbReference type="ARBA" id="ARBA00023098"/>
    </source>
</evidence>
<keyword evidence="11" id="KW-1208">Phospholipid metabolism</keyword>
<evidence type="ECO:0008006" key="16">
    <source>
        <dbReference type="Google" id="ProtNLM"/>
    </source>
</evidence>
<dbReference type="AlphaFoldDB" id="A0AAW0GBT9"/>
<keyword evidence="7 13" id="KW-1133">Transmembrane helix</keyword>
<dbReference type="PANTHER" id="PTHR12714">
    <property type="entry name" value="PROTEIN-S ISOPRENYLCYSTEINE O-METHYLTRANSFERASE"/>
    <property type="match status" value="1"/>
</dbReference>
<dbReference type="Gene3D" id="1.20.120.1630">
    <property type="match status" value="1"/>
</dbReference>
<proteinExistence type="predicted"/>
<dbReference type="GO" id="GO:0008168">
    <property type="term" value="F:methyltransferase activity"/>
    <property type="evidence" value="ECO:0007669"/>
    <property type="project" value="UniProtKB-KW"/>
</dbReference>
<evidence type="ECO:0000256" key="4">
    <source>
        <dbReference type="ARBA" id="ARBA00022691"/>
    </source>
</evidence>
<dbReference type="PANTHER" id="PTHR12714:SF9">
    <property type="entry name" value="PROTEIN-S-ISOPRENYLCYSTEINE O-METHYLTRANSFERASE"/>
    <property type="match status" value="1"/>
</dbReference>
<evidence type="ECO:0000256" key="1">
    <source>
        <dbReference type="ARBA" id="ARBA00004127"/>
    </source>
</evidence>
<name>A0AAW0GBT9_9APHY</name>
<reference evidence="14 15" key="1">
    <citation type="submission" date="2022-09" db="EMBL/GenBank/DDBJ databases">
        <authorList>
            <person name="Palmer J.M."/>
        </authorList>
    </citation>
    <scope>NUCLEOTIDE SEQUENCE [LARGE SCALE GENOMIC DNA]</scope>
    <source>
        <strain evidence="14 15">DSM 7382</strain>
    </source>
</reference>
<keyword evidence="3" id="KW-0808">Transferase</keyword>
<comment type="caution">
    <text evidence="14">The sequence shown here is derived from an EMBL/GenBank/DDBJ whole genome shotgun (WGS) entry which is preliminary data.</text>
</comment>
<sequence>MVVATKGSTPPNPPAKAEERKSYESDQTTKDALSTVIWWYRPMGMTMLYIPHFIEIYVLLSFFLPNLSLSTLDNTIVNYASPSSDAFSNLRITPTFLLGTLSIFTGAILRLTCYQYLGKQFTFELSFRKNDKLITGGPYSIVRHPSYLGSVLVIDGMMICQFSEGGWWREYGVGATRGGVVWTVVVMAVVAVFELGLVRRTQKEDRMLRKEFRSQWEEWARRTKYKMIPGIY</sequence>
<feature type="transmembrane region" description="Helical" evidence="13">
    <location>
        <begin position="48"/>
        <end position="72"/>
    </location>
</feature>
<evidence type="ECO:0000256" key="10">
    <source>
        <dbReference type="ARBA" id="ARBA00023209"/>
    </source>
</evidence>
<evidence type="ECO:0000256" key="12">
    <source>
        <dbReference type="SAM" id="MobiDB-lite"/>
    </source>
</evidence>
<keyword evidence="10" id="KW-0594">Phospholipid biosynthesis</keyword>
<keyword evidence="5 13" id="KW-0812">Transmembrane</keyword>
<keyword evidence="4" id="KW-0949">S-adenosyl-L-methionine</keyword>
<feature type="transmembrane region" description="Helical" evidence="13">
    <location>
        <begin position="92"/>
        <end position="111"/>
    </location>
</feature>
<accession>A0AAW0GBT9</accession>
<evidence type="ECO:0000313" key="15">
    <source>
        <dbReference type="Proteomes" id="UP001385951"/>
    </source>
</evidence>
<feature type="region of interest" description="Disordered" evidence="12">
    <location>
        <begin position="1"/>
        <end position="26"/>
    </location>
</feature>
<comment type="subcellular location">
    <subcellularLocation>
        <location evidence="1">Endomembrane system</location>
        <topology evidence="1">Multi-pass membrane protein</topology>
    </subcellularLocation>
</comment>
<gene>
    <name evidence="14" type="ORF">QCA50_007805</name>
</gene>
<evidence type="ECO:0000313" key="14">
    <source>
        <dbReference type="EMBL" id="KAK7689114.1"/>
    </source>
</evidence>
<evidence type="ECO:0000256" key="7">
    <source>
        <dbReference type="ARBA" id="ARBA00022989"/>
    </source>
</evidence>
<keyword evidence="8" id="KW-0443">Lipid metabolism</keyword>
<dbReference type="Pfam" id="PF04191">
    <property type="entry name" value="PEMT"/>
    <property type="match status" value="1"/>
</dbReference>
<dbReference type="GO" id="GO:0008654">
    <property type="term" value="P:phospholipid biosynthetic process"/>
    <property type="evidence" value="ECO:0007669"/>
    <property type="project" value="UniProtKB-KW"/>
</dbReference>
<evidence type="ECO:0000256" key="6">
    <source>
        <dbReference type="ARBA" id="ARBA00022824"/>
    </source>
</evidence>
<evidence type="ECO:0000256" key="13">
    <source>
        <dbReference type="SAM" id="Phobius"/>
    </source>
</evidence>
<organism evidence="14 15">
    <name type="scientific">Cerrena zonata</name>
    <dbReference type="NCBI Taxonomy" id="2478898"/>
    <lineage>
        <taxon>Eukaryota</taxon>
        <taxon>Fungi</taxon>
        <taxon>Dikarya</taxon>
        <taxon>Basidiomycota</taxon>
        <taxon>Agaricomycotina</taxon>
        <taxon>Agaricomycetes</taxon>
        <taxon>Polyporales</taxon>
        <taxon>Cerrenaceae</taxon>
        <taxon>Cerrena</taxon>
    </lineage>
</organism>